<dbReference type="SUPFAM" id="SSF54695">
    <property type="entry name" value="POZ domain"/>
    <property type="match status" value="1"/>
</dbReference>
<evidence type="ECO:0000256" key="2">
    <source>
        <dbReference type="ARBA" id="ARBA00013699"/>
    </source>
</evidence>
<comment type="function">
    <text evidence="7">Probable substrate-specific adapter of an E3 ubiquitin-protein ligase complex which mediates the ubiquitination and subsequent proteasomal degradation of target proteins. May have a role in synapse differentiation and growth.</text>
</comment>
<dbReference type="FunFam" id="1.25.40.420:FF:000001">
    <property type="entry name" value="Kelch-like family member 12"/>
    <property type="match status" value="1"/>
</dbReference>
<reference evidence="9" key="1">
    <citation type="journal article" date="2024" name="Gigascience">
        <title>Chromosome-level genome of the poultry shaft louse Menopon gallinae provides insight into the host-switching and adaptive evolution of parasitic lice.</title>
        <authorList>
            <person name="Xu Y."/>
            <person name="Ma L."/>
            <person name="Liu S."/>
            <person name="Liang Y."/>
            <person name="Liu Q."/>
            <person name="He Z."/>
            <person name="Tian L."/>
            <person name="Duan Y."/>
            <person name="Cai W."/>
            <person name="Li H."/>
            <person name="Song F."/>
        </authorList>
    </citation>
    <scope>NUCLEOTIDE SEQUENCE</scope>
    <source>
        <strain evidence="9">Cailab_2023a</strain>
    </source>
</reference>
<dbReference type="Pfam" id="PF24681">
    <property type="entry name" value="Kelch_KLHDC2_KLHL20_DRC7"/>
    <property type="match status" value="1"/>
</dbReference>
<dbReference type="Pfam" id="PF00651">
    <property type="entry name" value="BTB"/>
    <property type="match status" value="1"/>
</dbReference>
<dbReference type="PRINTS" id="PR00501">
    <property type="entry name" value="KELCHREPEAT"/>
</dbReference>
<dbReference type="SMART" id="SM00875">
    <property type="entry name" value="BACK"/>
    <property type="match status" value="1"/>
</dbReference>
<dbReference type="Pfam" id="PF07707">
    <property type="entry name" value="BACK"/>
    <property type="match status" value="1"/>
</dbReference>
<dbReference type="Gene3D" id="2.120.10.80">
    <property type="entry name" value="Kelch-type beta propeller"/>
    <property type="match status" value="1"/>
</dbReference>
<dbReference type="InterPro" id="IPR011705">
    <property type="entry name" value="BACK"/>
</dbReference>
<dbReference type="AlphaFoldDB" id="A0AAW2HK21"/>
<dbReference type="InterPro" id="IPR030603">
    <property type="entry name" value="KLHL18_BTB/POZ"/>
</dbReference>
<dbReference type="PANTHER" id="PTHR24412:SF497">
    <property type="entry name" value="KELCH-LIKE PROTEIN 18"/>
    <property type="match status" value="1"/>
</dbReference>
<dbReference type="EMBL" id="JARGDH010000004">
    <property type="protein sequence ID" value="KAL0269815.1"/>
    <property type="molecule type" value="Genomic_DNA"/>
</dbReference>
<feature type="domain" description="BTB" evidence="8">
    <location>
        <begin position="34"/>
        <end position="101"/>
    </location>
</feature>
<evidence type="ECO:0000256" key="6">
    <source>
        <dbReference type="ARBA" id="ARBA00023203"/>
    </source>
</evidence>
<comment type="caution">
    <text evidence="9">The sequence shown here is derived from an EMBL/GenBank/DDBJ whole genome shotgun (WGS) entry which is preliminary data.</text>
</comment>
<dbReference type="InterPro" id="IPR015915">
    <property type="entry name" value="Kelch-typ_b-propeller"/>
</dbReference>
<gene>
    <name evidence="9" type="ORF">PYX00_007424</name>
</gene>
<proteinExistence type="predicted"/>
<dbReference type="InterPro" id="IPR000210">
    <property type="entry name" value="BTB/POZ_dom"/>
</dbReference>
<dbReference type="Gene3D" id="3.30.710.10">
    <property type="entry name" value="Potassium Channel Kv1.1, Chain A"/>
    <property type="match status" value="1"/>
</dbReference>
<dbReference type="InterPro" id="IPR011043">
    <property type="entry name" value="Gal_Oxase/kelch_b-propeller"/>
</dbReference>
<organism evidence="9">
    <name type="scientific">Menopon gallinae</name>
    <name type="common">poultry shaft louse</name>
    <dbReference type="NCBI Taxonomy" id="328185"/>
    <lineage>
        <taxon>Eukaryota</taxon>
        <taxon>Metazoa</taxon>
        <taxon>Ecdysozoa</taxon>
        <taxon>Arthropoda</taxon>
        <taxon>Hexapoda</taxon>
        <taxon>Insecta</taxon>
        <taxon>Pterygota</taxon>
        <taxon>Neoptera</taxon>
        <taxon>Paraneoptera</taxon>
        <taxon>Psocodea</taxon>
        <taxon>Troctomorpha</taxon>
        <taxon>Phthiraptera</taxon>
        <taxon>Amblycera</taxon>
        <taxon>Menoponidae</taxon>
        <taxon>Menopon</taxon>
    </lineage>
</organism>
<dbReference type="CDD" id="cd18247">
    <property type="entry name" value="BTB_POZ_KLHL18"/>
    <property type="match status" value="1"/>
</dbReference>
<evidence type="ECO:0000313" key="9">
    <source>
        <dbReference type="EMBL" id="KAL0269815.1"/>
    </source>
</evidence>
<keyword evidence="5" id="KW-0833">Ubl conjugation pathway</keyword>
<keyword evidence="6" id="KW-0009">Actin-binding</keyword>
<dbReference type="SMART" id="SM00612">
    <property type="entry name" value="Kelch"/>
    <property type="match status" value="6"/>
</dbReference>
<evidence type="ECO:0000256" key="3">
    <source>
        <dbReference type="ARBA" id="ARBA00022441"/>
    </source>
</evidence>
<dbReference type="Gene3D" id="1.25.40.420">
    <property type="match status" value="1"/>
</dbReference>
<evidence type="ECO:0000256" key="4">
    <source>
        <dbReference type="ARBA" id="ARBA00022737"/>
    </source>
</evidence>
<evidence type="ECO:0000256" key="1">
    <source>
        <dbReference type="ARBA" id="ARBA00004906"/>
    </source>
</evidence>
<dbReference type="Pfam" id="PF01344">
    <property type="entry name" value="Kelch_1"/>
    <property type="match status" value="2"/>
</dbReference>
<evidence type="ECO:0000259" key="8">
    <source>
        <dbReference type="PROSITE" id="PS50097"/>
    </source>
</evidence>
<dbReference type="SUPFAM" id="SSF50965">
    <property type="entry name" value="Galactose oxidase, central domain"/>
    <property type="match status" value="1"/>
</dbReference>
<dbReference type="PANTHER" id="PTHR24412">
    <property type="entry name" value="KELCH PROTEIN"/>
    <property type="match status" value="1"/>
</dbReference>
<protein>
    <recommendedName>
        <fullName evidence="2">Kelch-like protein diablo</fullName>
    </recommendedName>
</protein>
<dbReference type="GO" id="GO:0003779">
    <property type="term" value="F:actin binding"/>
    <property type="evidence" value="ECO:0007669"/>
    <property type="project" value="UniProtKB-KW"/>
</dbReference>
<dbReference type="InterPro" id="IPR006652">
    <property type="entry name" value="Kelch_1"/>
</dbReference>
<dbReference type="SMART" id="SM00225">
    <property type="entry name" value="BTB"/>
    <property type="match status" value="1"/>
</dbReference>
<dbReference type="PIRSF" id="PIRSF037037">
    <property type="entry name" value="Kelch-like_protein_gigaxonin"/>
    <property type="match status" value="1"/>
</dbReference>
<dbReference type="FunFam" id="3.30.710.10:FF:000001">
    <property type="entry name" value="Kelch-like family member 20"/>
    <property type="match status" value="1"/>
</dbReference>
<comment type="pathway">
    <text evidence="1">Protein modification; protein ubiquitination.</text>
</comment>
<evidence type="ECO:0000256" key="5">
    <source>
        <dbReference type="ARBA" id="ARBA00022786"/>
    </source>
</evidence>
<dbReference type="InterPro" id="IPR017096">
    <property type="entry name" value="BTB-kelch_protein"/>
</dbReference>
<keyword evidence="3" id="KW-0880">Kelch repeat</keyword>
<sequence>MESDKKDSVTFEQHDLFLQGFPIMEEIRRQGKLCDVTLKVKGQSLSAHRIVLSATIPYFHAMFTHDMLESKQREIPIHGIDAQALESLINFSYSGRIIIDSNNVQSLMVGASFLQLNKVRDACADFLSNRFQPYNVLGIRQFADTLGCTSLVEGCEKYLQQYFHAVSLSEEFSNLSVTELIDLIKRDTLYVTSEEQVFEAVIKWVKKDVTSRKEHLPILLSKIRMPLLSPQYLSDRVAKEELIRSSHECRDLLDEARDYHLMPERRHLVQSFRTRPRYCNYKTGFIFAIGGLAKSGDSLSTVEAFDPLLNRWILAEAMSMLRSRVGVAVMGNRLYAIGGYTGRERLATVEVFDPFTNSWSQVASMNCKRSAMGAAALNDKLFVCGGYDGVTSLNMVECYDPDKNLWTILNSMNKHRSAGGVLAFDGYIYALGGHDGLSIFDLVERYDPKTERWTEVTPMLTKRCRLGVAALNGKLYACGGYDGSRFLSSVEMYDPDTQSWRPVASMNTKRSRVALVAYMGKLWAIGGYDGVSNLSTVEIYDPQTDTWMYGESMCAHEGGVGVGVIPFCGPSMRP</sequence>
<keyword evidence="4" id="KW-0677">Repeat</keyword>
<dbReference type="InterPro" id="IPR011333">
    <property type="entry name" value="SKP1/BTB/POZ_sf"/>
</dbReference>
<dbReference type="PROSITE" id="PS50097">
    <property type="entry name" value="BTB"/>
    <property type="match status" value="1"/>
</dbReference>
<name>A0AAW2HK21_9NEOP</name>
<evidence type="ECO:0000256" key="7">
    <source>
        <dbReference type="ARBA" id="ARBA00043912"/>
    </source>
</evidence>
<accession>A0AAW2HK21</accession>